<keyword evidence="4" id="KW-0235">DNA replication</keyword>
<dbReference type="GO" id="GO:0006260">
    <property type="term" value="P:DNA replication"/>
    <property type="evidence" value="ECO:0007669"/>
    <property type="project" value="UniProtKB-KW"/>
</dbReference>
<keyword evidence="2 9" id="KW-0808">Transferase</keyword>
<dbReference type="InterPro" id="IPR004805">
    <property type="entry name" value="DnaE2/DnaE/PolC"/>
</dbReference>
<sequence length="660" mass="72343">MEWNATHGLGFRGAALSWARLERILSGKKVPELRPLNHLGEIAGVDNRPKCVRYYSQQPFVELHGASSYNFLKGAAEPESMARAAVECGLTALSLLDRDGFYGVVAASEAADKYGLNTVFGAELSLDHAVLPMLCKNPTGYRNLSLLITHAQLCGDKDTVCYPSLESIAQQLAGTCYVLAGPEWFDRIDQLVSAFGVADVLLEYVVGMSPEDADNFEQADEIIARMPKLRAVATTRACAAYREDACLALAKQALASKSCVSRAYGQLHPMGATWLRSGDIVLRVVGEARKSLLDQAVAVAEECAFELNLVAPQLPNWDVPDGHDEYSWLAEIVWRRFGHRYANRAPELVAQAQHQVEYELSIIKQLGFPGYFLIVSDLVDFAKDNNILCQGRGSAANSAVCFVLGITNVEPISAGLLFERFLSPEREGPPDIDIDFESGRREEVIQYVYQKYGRENAAQVANVVTYRRKGAIRDAARALGYPQGIIDGWSRGLTPPPVDVERLAAKLRGHPRHLGIHSGGVVICDRKVAEVVPIEWARKEGRSVIQWDKEGCAAAGLVKFDLLGLGMLEALHHMIDLVAETTGRTVELWELDTSEAAVYEMLSSGDAVGVFQVESRAQLSTLPRMKPACFFDLVVEVALIRPGPIQGGSVHPYVFAATQW</sequence>
<dbReference type="KEGG" id="cmv:CMUST_02980"/>
<dbReference type="InterPro" id="IPR003141">
    <property type="entry name" value="Pol/His_phosphatase_N"/>
</dbReference>
<evidence type="ECO:0000313" key="10">
    <source>
        <dbReference type="Proteomes" id="UP000035199"/>
    </source>
</evidence>
<evidence type="ECO:0000259" key="8">
    <source>
        <dbReference type="SMART" id="SM00481"/>
    </source>
</evidence>
<dbReference type="AlphaFoldDB" id="A0A0G3GWN1"/>
<keyword evidence="3 9" id="KW-0548">Nucleotidyltransferase</keyword>
<evidence type="ECO:0000256" key="3">
    <source>
        <dbReference type="ARBA" id="ARBA00022695"/>
    </source>
</evidence>
<name>A0A0G3GWN1_9CORY</name>
<gene>
    <name evidence="9" type="ORF">CMUST_02980</name>
</gene>
<organism evidence="9 10">
    <name type="scientific">Corynebacterium mustelae</name>
    <dbReference type="NCBI Taxonomy" id="571915"/>
    <lineage>
        <taxon>Bacteria</taxon>
        <taxon>Bacillati</taxon>
        <taxon>Actinomycetota</taxon>
        <taxon>Actinomycetes</taxon>
        <taxon>Mycobacteriales</taxon>
        <taxon>Corynebacteriaceae</taxon>
        <taxon>Corynebacterium</taxon>
    </lineage>
</organism>
<evidence type="ECO:0000256" key="2">
    <source>
        <dbReference type="ARBA" id="ARBA00022679"/>
    </source>
</evidence>
<dbReference type="GO" id="GO:0003887">
    <property type="term" value="F:DNA-directed DNA polymerase activity"/>
    <property type="evidence" value="ECO:0007669"/>
    <property type="project" value="UniProtKB-KW"/>
</dbReference>
<dbReference type="EC" id="2.7.7.7" evidence="9"/>
<dbReference type="Pfam" id="PF07733">
    <property type="entry name" value="DNA_pol3_alpha"/>
    <property type="match status" value="2"/>
</dbReference>
<keyword evidence="10" id="KW-1185">Reference proteome</keyword>
<evidence type="ECO:0000256" key="4">
    <source>
        <dbReference type="ARBA" id="ARBA00022705"/>
    </source>
</evidence>
<dbReference type="InterPro" id="IPR016195">
    <property type="entry name" value="Pol/histidinol_Pase-like"/>
</dbReference>
<dbReference type="SMART" id="SM00481">
    <property type="entry name" value="POLIIIAc"/>
    <property type="match status" value="1"/>
</dbReference>
<dbReference type="InterPro" id="IPR004013">
    <property type="entry name" value="PHP_dom"/>
</dbReference>
<dbReference type="GO" id="GO:0008408">
    <property type="term" value="F:3'-5' exonuclease activity"/>
    <property type="evidence" value="ECO:0007669"/>
    <property type="project" value="InterPro"/>
</dbReference>
<feature type="domain" description="Polymerase/histidinol phosphatase N-terminal" evidence="8">
    <location>
        <begin position="61"/>
        <end position="128"/>
    </location>
</feature>
<evidence type="ECO:0000256" key="1">
    <source>
        <dbReference type="ARBA" id="ARBA00022490"/>
    </source>
</evidence>
<evidence type="ECO:0000256" key="5">
    <source>
        <dbReference type="ARBA" id="ARBA00022763"/>
    </source>
</evidence>
<evidence type="ECO:0000313" key="9">
    <source>
        <dbReference type="EMBL" id="AKK04940.1"/>
    </source>
</evidence>
<dbReference type="PANTHER" id="PTHR32294">
    <property type="entry name" value="DNA POLYMERASE III SUBUNIT ALPHA"/>
    <property type="match status" value="1"/>
</dbReference>
<reference evidence="10" key="2">
    <citation type="submission" date="2015-05" db="EMBL/GenBank/DDBJ databases">
        <title>Complete genome sequence of Corynebacterium mustelae DSM 45274, isolated from various tissues of a male ferret with lethal sepsis.</title>
        <authorList>
            <person name="Ruckert C."/>
            <person name="Albersmeier A."/>
            <person name="Winkler A."/>
            <person name="Tauch A."/>
        </authorList>
    </citation>
    <scope>NUCLEOTIDE SEQUENCE [LARGE SCALE GENOMIC DNA]</scope>
    <source>
        <strain evidence="10">DSM 45274</strain>
    </source>
</reference>
<dbReference type="EMBL" id="CP011542">
    <property type="protein sequence ID" value="AKK04940.1"/>
    <property type="molecule type" value="Genomic_DNA"/>
</dbReference>
<dbReference type="InterPro" id="IPR040982">
    <property type="entry name" value="DNA_pol3_finger"/>
</dbReference>
<dbReference type="STRING" id="571915.CMUST_02980"/>
<dbReference type="CDD" id="cd07431">
    <property type="entry name" value="PHP_PolIIIA"/>
    <property type="match status" value="1"/>
</dbReference>
<dbReference type="PANTHER" id="PTHR32294:SF4">
    <property type="entry name" value="ERROR-PRONE DNA POLYMERASE"/>
    <property type="match status" value="1"/>
</dbReference>
<keyword evidence="5" id="KW-0227">DNA damage</keyword>
<dbReference type="SUPFAM" id="SSF89550">
    <property type="entry name" value="PHP domain-like"/>
    <property type="match status" value="1"/>
</dbReference>
<reference evidence="9 10" key="1">
    <citation type="journal article" date="2015" name="Genome Announc.">
        <title>Complete Genome Sequence of the Type Strain Corynebacterium mustelae DSM 45274, Isolated from Various Tissues of a Male Ferret with Lethal Sepsis.</title>
        <authorList>
            <person name="Ruckert C."/>
            <person name="Eimer J."/>
            <person name="Winkler A."/>
            <person name="Tauch A."/>
        </authorList>
    </citation>
    <scope>NUCLEOTIDE SEQUENCE [LARGE SCALE GENOMIC DNA]</scope>
    <source>
        <strain evidence="9 10">DSM 45274</strain>
    </source>
</reference>
<keyword evidence="6" id="KW-0239">DNA-directed DNA polymerase</keyword>
<dbReference type="Gene3D" id="3.20.20.140">
    <property type="entry name" value="Metal-dependent hydrolases"/>
    <property type="match status" value="1"/>
</dbReference>
<dbReference type="GO" id="GO:0006281">
    <property type="term" value="P:DNA repair"/>
    <property type="evidence" value="ECO:0007669"/>
    <property type="project" value="UniProtKB-KW"/>
</dbReference>
<keyword evidence="7" id="KW-0234">DNA repair</keyword>
<protein>
    <submittedName>
        <fullName evidence="9">PHP domain-containing protein</fullName>
        <ecNumber evidence="9">2.7.7.7</ecNumber>
    </submittedName>
</protein>
<evidence type="ECO:0000256" key="6">
    <source>
        <dbReference type="ARBA" id="ARBA00022932"/>
    </source>
</evidence>
<dbReference type="Pfam" id="PF02811">
    <property type="entry name" value="PHP"/>
    <property type="match status" value="1"/>
</dbReference>
<keyword evidence="1" id="KW-0963">Cytoplasm</keyword>
<proteinExistence type="predicted"/>
<dbReference type="InterPro" id="IPR011708">
    <property type="entry name" value="DNA_pol3_alpha_NTPase_dom"/>
</dbReference>
<dbReference type="Proteomes" id="UP000035199">
    <property type="component" value="Chromosome"/>
</dbReference>
<accession>A0A0G3GWN1</accession>
<dbReference type="PATRIC" id="fig|571915.4.peg.629"/>
<dbReference type="Pfam" id="PF17657">
    <property type="entry name" value="DNA_pol3_finger"/>
    <property type="match status" value="1"/>
</dbReference>
<evidence type="ECO:0000256" key="7">
    <source>
        <dbReference type="ARBA" id="ARBA00023204"/>
    </source>
</evidence>